<evidence type="ECO:0000313" key="2">
    <source>
        <dbReference type="Proteomes" id="UP000886667"/>
    </source>
</evidence>
<organism evidence="1 2">
    <name type="scientific">Candidatus Thiodiazotropha taylori</name>
    <dbReference type="NCBI Taxonomy" id="2792791"/>
    <lineage>
        <taxon>Bacteria</taxon>
        <taxon>Pseudomonadati</taxon>
        <taxon>Pseudomonadota</taxon>
        <taxon>Gammaproteobacteria</taxon>
        <taxon>Chromatiales</taxon>
        <taxon>Sedimenticolaceae</taxon>
        <taxon>Candidatus Thiodiazotropha</taxon>
    </lineage>
</organism>
<comment type="caution">
    <text evidence="1">The sequence shown here is derived from an EMBL/GenBank/DDBJ whole genome shotgun (WGS) entry which is preliminary data.</text>
</comment>
<proteinExistence type="predicted"/>
<accession>A0A9E4KB96</accession>
<evidence type="ECO:0000313" key="1">
    <source>
        <dbReference type="EMBL" id="MCG7945450.1"/>
    </source>
</evidence>
<dbReference type="EMBL" id="JAEPCM010000102">
    <property type="protein sequence ID" value="MCG7945450.1"/>
    <property type="molecule type" value="Genomic_DNA"/>
</dbReference>
<reference evidence="1" key="1">
    <citation type="journal article" date="2021" name="Proc. Natl. Acad. Sci. U.S.A.">
        <title>Global biogeography of chemosynthetic symbionts reveals both localized and globally distributed symbiont groups. .</title>
        <authorList>
            <person name="Osvatic J.T."/>
            <person name="Wilkins L.G.E."/>
            <person name="Leibrecht L."/>
            <person name="Leray M."/>
            <person name="Zauner S."/>
            <person name="Polzin J."/>
            <person name="Camacho Y."/>
            <person name="Gros O."/>
            <person name="van Gils J.A."/>
            <person name="Eisen J.A."/>
            <person name="Petersen J.M."/>
            <person name="Yuen B."/>
        </authorList>
    </citation>
    <scope>NUCLEOTIDE SEQUENCE</scope>
    <source>
        <strain evidence="1">MAGclacostrist064TRANS</strain>
    </source>
</reference>
<feature type="non-terminal residue" evidence="1">
    <location>
        <position position="1"/>
    </location>
</feature>
<name>A0A9E4KB96_9GAMM</name>
<protein>
    <submittedName>
        <fullName evidence="1">NAD(P)/FAD-dependent oxidoreductase</fullName>
    </submittedName>
</protein>
<sequence>VDNGEQAVLLDRENYRYLRLEFDGDYLVGASSLGHTQHIGVLRGLIRSRVPLGEWKKRLMKDPTRLMEAYLGCVVSA</sequence>
<dbReference type="AlphaFoldDB" id="A0A9E4KB96"/>
<dbReference type="Proteomes" id="UP000886667">
    <property type="component" value="Unassembled WGS sequence"/>
</dbReference>
<gene>
    <name evidence="1" type="ORF">JAZ07_03790</name>
</gene>